<protein>
    <submittedName>
        <fullName evidence="1">Uncharacterized protein</fullName>
    </submittedName>
</protein>
<sequence length="483" mass="54753">MENKSPNISKAKGVGSGSDYTTCSDNSILHDILSPRQSIILAGHIAIDDSYESYDSDEIDVLTEEDEVYADCTADTSFLLEDNSKTDSTEYMELVHTAGLCKTPSFSDMQKSDRFNDKEDYKKAVDFEQQSTKAFIEPNRLVTIMEETEVTQKTNSLLAPESESICHEKNTGKMIVEMVNKIKTLDNPATKKVLFANEDSVINYQSNKVSVKWNQSHKKETMSPHKSQCFSKKRDSNRFCSANHNTTDSFVAWEKYCQSEEKLSLRKSLSFSELNSGSVNYAGDDERSASFKTLDDIYLSHCTLETVHSEKNTTNKSGRLKRRSKSCESLLHEVKHLPHILYNKFLNCLSKEIDKMKKESTKCTCQKPRFIISENVRYIRPRKSNKLTDSKSHQNTKDGKNLLKVSPLQCNRKKSNLSPNSLLNSRQNVKLLSPKSPNASIVTPKKRGYNSWQKEIVSPVGEYIRGKRGSPFAASPRKKLNIP</sequence>
<evidence type="ECO:0000313" key="2">
    <source>
        <dbReference type="Proteomes" id="UP001627154"/>
    </source>
</evidence>
<comment type="caution">
    <text evidence="1">The sequence shown here is derived from an EMBL/GenBank/DDBJ whole genome shotgun (WGS) entry which is preliminary data.</text>
</comment>
<keyword evidence="2" id="KW-1185">Reference proteome</keyword>
<reference evidence="1 2" key="1">
    <citation type="journal article" date="2024" name="bioRxiv">
        <title>A reference genome for Trichogramma kaykai: A tiny desert-dwelling parasitoid wasp with competing sex-ratio distorters.</title>
        <authorList>
            <person name="Culotta J."/>
            <person name="Lindsey A.R."/>
        </authorList>
    </citation>
    <scope>NUCLEOTIDE SEQUENCE [LARGE SCALE GENOMIC DNA]</scope>
    <source>
        <strain evidence="1 2">KSX58</strain>
    </source>
</reference>
<dbReference type="Proteomes" id="UP001627154">
    <property type="component" value="Unassembled WGS sequence"/>
</dbReference>
<accession>A0ABD2WH76</accession>
<organism evidence="1 2">
    <name type="scientific">Trichogramma kaykai</name>
    <dbReference type="NCBI Taxonomy" id="54128"/>
    <lineage>
        <taxon>Eukaryota</taxon>
        <taxon>Metazoa</taxon>
        <taxon>Ecdysozoa</taxon>
        <taxon>Arthropoda</taxon>
        <taxon>Hexapoda</taxon>
        <taxon>Insecta</taxon>
        <taxon>Pterygota</taxon>
        <taxon>Neoptera</taxon>
        <taxon>Endopterygota</taxon>
        <taxon>Hymenoptera</taxon>
        <taxon>Apocrita</taxon>
        <taxon>Proctotrupomorpha</taxon>
        <taxon>Chalcidoidea</taxon>
        <taxon>Trichogrammatidae</taxon>
        <taxon>Trichogramma</taxon>
    </lineage>
</organism>
<evidence type="ECO:0000313" key="1">
    <source>
        <dbReference type="EMBL" id="KAL3392431.1"/>
    </source>
</evidence>
<gene>
    <name evidence="1" type="ORF">TKK_012958</name>
</gene>
<dbReference type="AlphaFoldDB" id="A0ABD2WH76"/>
<proteinExistence type="predicted"/>
<name>A0ABD2WH76_9HYME</name>
<dbReference type="EMBL" id="JBJJXI010000104">
    <property type="protein sequence ID" value="KAL3392431.1"/>
    <property type="molecule type" value="Genomic_DNA"/>
</dbReference>